<sequence length="207" mass="22667">MYHLVAGLYGLKGSGKTWLLERLRHDHLQGRAPSQRLPPTVGQNVLDIPYRRAILHVWDLGGSASMRSLWDQYVPDAHVIVWVVDAPRWASKAAVPEEPGPTYRAAMTECLCPIVAEASARAQPVCVVVSQLDELAPEHAASIVQEVEAHLTAEWTRRLEDTSLDGTLAPIWSFHGISAATGDGMDAVLDAMFEHAKTFVTQAGAQR</sequence>
<reference evidence="5" key="1">
    <citation type="submission" date="2023-03" db="EMBL/GenBank/DDBJ databases">
        <title>Mating type loci evolution in Malassezia.</title>
        <authorList>
            <person name="Coelho M.A."/>
        </authorList>
    </citation>
    <scope>NUCLEOTIDE SEQUENCE</scope>
    <source>
        <strain evidence="5">CBS 12830</strain>
    </source>
</reference>
<evidence type="ECO:0000256" key="3">
    <source>
        <dbReference type="PIRSR" id="PIRSR606689-1"/>
    </source>
</evidence>
<dbReference type="GO" id="GO:0005794">
    <property type="term" value="C:Golgi apparatus"/>
    <property type="evidence" value="ECO:0007669"/>
    <property type="project" value="TreeGrafter"/>
</dbReference>
<feature type="binding site" evidence="4">
    <location>
        <position position="40"/>
    </location>
    <ligand>
        <name>Mg(2+)</name>
        <dbReference type="ChEBI" id="CHEBI:18420"/>
    </ligand>
</feature>
<feature type="binding site" evidence="3">
    <location>
        <begin position="10"/>
        <end position="17"/>
    </location>
    <ligand>
        <name>GTP</name>
        <dbReference type="ChEBI" id="CHEBI:37565"/>
    </ligand>
</feature>
<evidence type="ECO:0000313" key="5">
    <source>
        <dbReference type="EMBL" id="WFD21872.1"/>
    </source>
</evidence>
<dbReference type="Proteomes" id="UP001214415">
    <property type="component" value="Chromosome 1"/>
</dbReference>
<feature type="binding site" evidence="3">
    <location>
        <position position="62"/>
    </location>
    <ligand>
        <name>GTP</name>
        <dbReference type="ChEBI" id="CHEBI:37565"/>
    </ligand>
</feature>
<dbReference type="GO" id="GO:0003924">
    <property type="term" value="F:GTPase activity"/>
    <property type="evidence" value="ECO:0007669"/>
    <property type="project" value="InterPro"/>
</dbReference>
<evidence type="ECO:0000256" key="1">
    <source>
        <dbReference type="ARBA" id="ARBA00022741"/>
    </source>
</evidence>
<protein>
    <submittedName>
        <fullName evidence="5">ADP-ribosylation factor protein 3</fullName>
    </submittedName>
</protein>
<dbReference type="GO" id="GO:0046872">
    <property type="term" value="F:metal ion binding"/>
    <property type="evidence" value="ECO:0007669"/>
    <property type="project" value="UniProtKB-KW"/>
</dbReference>
<dbReference type="Pfam" id="PF00025">
    <property type="entry name" value="Arf"/>
    <property type="match status" value="1"/>
</dbReference>
<dbReference type="InterPro" id="IPR027417">
    <property type="entry name" value="P-loop_NTPase"/>
</dbReference>
<organism evidence="5 6">
    <name type="scientific">Malassezia equina</name>
    <dbReference type="NCBI Taxonomy" id="1381935"/>
    <lineage>
        <taxon>Eukaryota</taxon>
        <taxon>Fungi</taxon>
        <taxon>Dikarya</taxon>
        <taxon>Basidiomycota</taxon>
        <taxon>Ustilaginomycotina</taxon>
        <taxon>Malasseziomycetes</taxon>
        <taxon>Malasseziales</taxon>
        <taxon>Malasseziaceae</taxon>
        <taxon>Malassezia</taxon>
    </lineage>
</organism>
<dbReference type="InterPro" id="IPR024156">
    <property type="entry name" value="Small_GTPase_ARF"/>
</dbReference>
<keyword evidence="2 3" id="KW-0342">GTP-binding</keyword>
<feature type="binding site" evidence="4">
    <location>
        <position position="17"/>
    </location>
    <ligand>
        <name>Mg(2+)</name>
        <dbReference type="ChEBI" id="CHEBI:18420"/>
    </ligand>
</feature>
<keyword evidence="4" id="KW-0479">Metal-binding</keyword>
<evidence type="ECO:0000256" key="4">
    <source>
        <dbReference type="PIRSR" id="PIRSR606689-2"/>
    </source>
</evidence>
<dbReference type="PANTHER" id="PTHR45909">
    <property type="entry name" value="ADP-RIBOSYLATION FACTOR-RELATED PROTEIN 1"/>
    <property type="match status" value="1"/>
</dbReference>
<dbReference type="SUPFAM" id="SSF52540">
    <property type="entry name" value="P-loop containing nucleoside triphosphate hydrolases"/>
    <property type="match status" value="1"/>
</dbReference>
<dbReference type="AlphaFoldDB" id="A0AAF0EGF2"/>
<evidence type="ECO:0000256" key="2">
    <source>
        <dbReference type="ARBA" id="ARBA00023134"/>
    </source>
</evidence>
<dbReference type="InterPro" id="IPR006689">
    <property type="entry name" value="Small_GTPase_ARF/SAR"/>
</dbReference>
<name>A0AAF0EGF2_9BASI</name>
<dbReference type="PROSITE" id="PS51417">
    <property type="entry name" value="ARF"/>
    <property type="match status" value="1"/>
</dbReference>
<keyword evidence="4" id="KW-0460">Magnesium</keyword>
<dbReference type="PANTHER" id="PTHR45909:SF1">
    <property type="entry name" value="ADP-RIBOSYLATION FACTOR-RELATED PROTEIN 1"/>
    <property type="match status" value="1"/>
</dbReference>
<accession>A0AAF0EGF2</accession>
<dbReference type="GO" id="GO:0034067">
    <property type="term" value="P:protein localization to Golgi apparatus"/>
    <property type="evidence" value="ECO:0007669"/>
    <property type="project" value="TreeGrafter"/>
</dbReference>
<dbReference type="EMBL" id="CP119900">
    <property type="protein sequence ID" value="WFD21872.1"/>
    <property type="molecule type" value="Genomic_DNA"/>
</dbReference>
<keyword evidence="1 3" id="KW-0547">Nucleotide-binding</keyword>
<dbReference type="GO" id="GO:0005525">
    <property type="term" value="F:GTP binding"/>
    <property type="evidence" value="ECO:0007669"/>
    <property type="project" value="UniProtKB-KW"/>
</dbReference>
<dbReference type="GO" id="GO:0006886">
    <property type="term" value="P:intracellular protein transport"/>
    <property type="evidence" value="ECO:0007669"/>
    <property type="project" value="TreeGrafter"/>
</dbReference>
<dbReference type="Gene3D" id="3.40.50.300">
    <property type="entry name" value="P-loop containing nucleotide triphosphate hydrolases"/>
    <property type="match status" value="1"/>
</dbReference>
<gene>
    <name evidence="5" type="primary">ARL3</name>
    <name evidence="5" type="ORF">MEQU1_000531</name>
</gene>
<dbReference type="GO" id="GO:0043001">
    <property type="term" value="P:Golgi to plasma membrane protein transport"/>
    <property type="evidence" value="ECO:0007669"/>
    <property type="project" value="TreeGrafter"/>
</dbReference>
<evidence type="ECO:0000313" key="6">
    <source>
        <dbReference type="Proteomes" id="UP001214415"/>
    </source>
</evidence>
<proteinExistence type="predicted"/>
<keyword evidence="6" id="KW-1185">Reference proteome</keyword>